<sequence>MTITNIVNKPKKIITSWKDIPYGEYYLLVLNQQLKLWWPKIFGFYLLKIGNFSAQIDTTISFINKQYSINTVGDNFQLHGNPHYMPFKNKCIDVCLLMQELSYTNHPYWLLREIDRILIDDGWLIISNYNLISILGIAKCCPFLRKKEPYKHKMFSIWKQLQWLKLLNYQVIYKKSFQKIPYIHANNIINNCMIYTGCITLLIARKRTFPINKISSNLIQKKSMIKLTNIFNNKKYFFN</sequence>
<reference evidence="2" key="2">
    <citation type="submission" date="2023-10" db="EMBL/GenBank/DDBJ databases">
        <authorList>
            <person name="Koga R."/>
            <person name="Fukatsu T."/>
        </authorList>
    </citation>
    <scope>NUCLEOTIDE SEQUENCE</scope>
    <source>
        <strain evidence="2">Kw-01</strain>
    </source>
</reference>
<dbReference type="InterPro" id="IPR029063">
    <property type="entry name" value="SAM-dependent_MTases_sf"/>
</dbReference>
<dbReference type="Gene3D" id="3.40.50.150">
    <property type="entry name" value="Vaccinia Virus protein VP39"/>
    <property type="match status" value="1"/>
</dbReference>
<feature type="domain" description="Methyltransferase type 11" evidence="1">
    <location>
        <begin position="78"/>
        <end position="126"/>
    </location>
</feature>
<proteinExistence type="predicted"/>
<dbReference type="SUPFAM" id="SSF53335">
    <property type="entry name" value="S-adenosyl-L-methionine-dependent methyltransferases"/>
    <property type="match status" value="1"/>
</dbReference>
<dbReference type="GO" id="GO:0032259">
    <property type="term" value="P:methylation"/>
    <property type="evidence" value="ECO:0007669"/>
    <property type="project" value="UniProtKB-KW"/>
</dbReference>
<evidence type="ECO:0000259" key="1">
    <source>
        <dbReference type="Pfam" id="PF08241"/>
    </source>
</evidence>
<keyword evidence="2" id="KW-0808">Transferase</keyword>
<organism evidence="2">
    <name type="scientific">Candidatus Aschnera chinzeii</name>
    <dbReference type="NCBI Taxonomy" id="1485666"/>
    <lineage>
        <taxon>Bacteria</taxon>
        <taxon>Pseudomonadati</taxon>
        <taxon>Pseudomonadota</taxon>
        <taxon>Gammaproteobacteria</taxon>
        <taxon>Enterobacterales</taxon>
        <taxon>Enterobacteriaceae</taxon>
        <taxon>Candidatus Aschnera</taxon>
    </lineage>
</organism>
<reference evidence="2" key="1">
    <citation type="journal article" date="2023" name="Front. Microbiol.">
        <title>Genome analysis of Candidatus Aschnera chinzeii, the bacterial endosymbiont of the blood-sucking bat fly Penicillidia jenynsii (Insecta: Diptera: Nycteribiidae).</title>
        <authorList>
            <person name="Koga R."/>
            <person name="Moriyama M."/>
            <person name="Nozaki T."/>
            <person name="Fukatsu T."/>
        </authorList>
    </citation>
    <scope>NUCLEOTIDE SEQUENCE</scope>
    <source>
        <strain evidence="2">Kw-01</strain>
    </source>
</reference>
<dbReference type="Pfam" id="PF08241">
    <property type="entry name" value="Methyltransf_11"/>
    <property type="match status" value="1"/>
</dbReference>
<protein>
    <submittedName>
        <fullName evidence="2">Class I SAM-dependent methyltransferase</fullName>
    </submittedName>
</protein>
<keyword evidence="2" id="KW-0489">Methyltransferase</keyword>
<dbReference type="GO" id="GO:0008757">
    <property type="term" value="F:S-adenosylmethionine-dependent methyltransferase activity"/>
    <property type="evidence" value="ECO:0007669"/>
    <property type="project" value="InterPro"/>
</dbReference>
<dbReference type="AlphaFoldDB" id="A0AAT9G4R5"/>
<dbReference type="InterPro" id="IPR013216">
    <property type="entry name" value="Methyltransf_11"/>
</dbReference>
<gene>
    <name evidence="2" type="ORF">ACHINZ_4030</name>
</gene>
<accession>A0AAT9G4R5</accession>
<name>A0AAT9G4R5_9ENTR</name>
<dbReference type="EMBL" id="AP028961">
    <property type="protein sequence ID" value="BET44731.1"/>
    <property type="molecule type" value="Genomic_DNA"/>
</dbReference>
<evidence type="ECO:0000313" key="2">
    <source>
        <dbReference type="EMBL" id="BET44731.1"/>
    </source>
</evidence>